<reference evidence="4 5" key="1">
    <citation type="submission" date="2018-04" db="EMBL/GenBank/DDBJ databases">
        <title>WGS assembly of Panicum hallii var. hallii HAL2.</title>
        <authorList>
            <person name="Lovell J."/>
            <person name="Jenkins J."/>
            <person name="Lowry D."/>
            <person name="Mamidi S."/>
            <person name="Sreedasyam A."/>
            <person name="Weng X."/>
            <person name="Barry K."/>
            <person name="Bonette J."/>
            <person name="Campitelli B."/>
            <person name="Daum C."/>
            <person name="Gordon S."/>
            <person name="Gould B."/>
            <person name="Lipzen A."/>
            <person name="MacQueen A."/>
            <person name="Palacio-Mejia J."/>
            <person name="Plott C."/>
            <person name="Shakirov E."/>
            <person name="Shu S."/>
            <person name="Yoshinaga Y."/>
            <person name="Zane M."/>
            <person name="Rokhsar D."/>
            <person name="Grimwood J."/>
            <person name="Schmutz J."/>
            <person name="Juenger T."/>
        </authorList>
    </citation>
    <scope>NUCLEOTIDE SEQUENCE [LARGE SCALE GENOMIC DNA]</scope>
    <source>
        <strain evidence="5">cv. HAL2</strain>
    </source>
</reference>
<dbReference type="PROSITE" id="PS50089">
    <property type="entry name" value="ZF_RING_2"/>
    <property type="match status" value="1"/>
</dbReference>
<gene>
    <name evidence="4" type="ORF">GQ55_6G051000</name>
</gene>
<dbReference type="AlphaFoldDB" id="A0A2T7D428"/>
<dbReference type="Proteomes" id="UP000244336">
    <property type="component" value="Chromosome 6"/>
</dbReference>
<keyword evidence="1" id="KW-0863">Zinc-finger</keyword>
<evidence type="ECO:0000256" key="2">
    <source>
        <dbReference type="SAM" id="MobiDB-lite"/>
    </source>
</evidence>
<dbReference type="InterPro" id="IPR013083">
    <property type="entry name" value="Znf_RING/FYVE/PHD"/>
</dbReference>
<dbReference type="Pfam" id="PF13639">
    <property type="entry name" value="zf-RING_2"/>
    <property type="match status" value="1"/>
</dbReference>
<protein>
    <recommendedName>
        <fullName evidence="3">RING-type domain-containing protein</fullName>
    </recommendedName>
</protein>
<dbReference type="OrthoDB" id="620960at2759"/>
<evidence type="ECO:0000256" key="1">
    <source>
        <dbReference type="PROSITE-ProRule" id="PRU00175"/>
    </source>
</evidence>
<dbReference type="InterPro" id="IPR001841">
    <property type="entry name" value="Znf_RING"/>
</dbReference>
<dbReference type="EMBL" id="CM009754">
    <property type="protein sequence ID" value="PUZ50328.1"/>
    <property type="molecule type" value="Genomic_DNA"/>
</dbReference>
<name>A0A2T7D428_9POAL</name>
<evidence type="ECO:0000259" key="3">
    <source>
        <dbReference type="PROSITE" id="PS50089"/>
    </source>
</evidence>
<dbReference type="GO" id="GO:0008270">
    <property type="term" value="F:zinc ion binding"/>
    <property type="evidence" value="ECO:0007669"/>
    <property type="project" value="UniProtKB-KW"/>
</dbReference>
<dbReference type="SMART" id="SM00184">
    <property type="entry name" value="RING"/>
    <property type="match status" value="1"/>
</dbReference>
<keyword evidence="1" id="KW-0862">Zinc</keyword>
<dbReference type="SUPFAM" id="SSF57850">
    <property type="entry name" value="RING/U-box"/>
    <property type="match status" value="1"/>
</dbReference>
<dbReference type="Gramene" id="PUZ50328">
    <property type="protein sequence ID" value="PUZ50328"/>
    <property type="gene ID" value="GQ55_6G051000"/>
</dbReference>
<dbReference type="Gene3D" id="3.30.40.10">
    <property type="entry name" value="Zinc/RING finger domain, C3HC4 (zinc finger)"/>
    <property type="match status" value="1"/>
</dbReference>
<proteinExistence type="predicted"/>
<feature type="region of interest" description="Disordered" evidence="2">
    <location>
        <begin position="145"/>
        <end position="165"/>
    </location>
</feature>
<feature type="domain" description="RING-type" evidence="3">
    <location>
        <begin position="371"/>
        <end position="411"/>
    </location>
</feature>
<evidence type="ECO:0000313" key="5">
    <source>
        <dbReference type="Proteomes" id="UP000244336"/>
    </source>
</evidence>
<sequence>MEATATATAPPCTGGVMMHMSSEDGRRLCITGLSLVDPAKARGRRVNVWAEVGREKRAIGNLSSKEPDVAVPPVVLGGEFVLRHDLAVAAAVLLHVRVLGPSASAGGDGEAEEAVLVLGEHEDEEEVADDDAVGVGMEYELLSEEDMAERYDSDNEGGIRSGGRSRRESIPLFAAPPGSVVPDGEFLGPARFTAVENTAAFMRVAAAEAAGDDEGKEIVVLYRYTRFSRPRGGRRGVEAFRRTKLHRLRFAVPPAGDLASSLGLAGSSLGPLIYPGLFRRQLQELWASLAAPAISTIPPRAARLQVIVDAGILRLEDCTPERMAHMSGALATRMLDACPAYYHVGMELHLPEPVPANSRRIGEDDEEAEECCVCFELLESGLAAWPGCGHVFHGACAERTLARSEMCPLCRRKLSDPLVHKNTSRCVHNLQSAASVQ</sequence>
<evidence type="ECO:0000313" key="4">
    <source>
        <dbReference type="EMBL" id="PUZ50328.1"/>
    </source>
</evidence>
<organism evidence="4 5">
    <name type="scientific">Panicum hallii var. hallii</name>
    <dbReference type="NCBI Taxonomy" id="1504633"/>
    <lineage>
        <taxon>Eukaryota</taxon>
        <taxon>Viridiplantae</taxon>
        <taxon>Streptophyta</taxon>
        <taxon>Embryophyta</taxon>
        <taxon>Tracheophyta</taxon>
        <taxon>Spermatophyta</taxon>
        <taxon>Magnoliopsida</taxon>
        <taxon>Liliopsida</taxon>
        <taxon>Poales</taxon>
        <taxon>Poaceae</taxon>
        <taxon>PACMAD clade</taxon>
        <taxon>Panicoideae</taxon>
        <taxon>Panicodae</taxon>
        <taxon>Paniceae</taxon>
        <taxon>Panicinae</taxon>
        <taxon>Panicum</taxon>
        <taxon>Panicum sect. Panicum</taxon>
    </lineage>
</organism>
<keyword evidence="5" id="KW-1185">Reference proteome</keyword>
<dbReference type="PANTHER" id="PTHR12109:SF5">
    <property type="entry name" value="RING-TYPE DOMAIN-CONTAINING PROTEIN"/>
    <property type="match status" value="1"/>
</dbReference>
<accession>A0A2T7D428</accession>
<dbReference type="InterPro" id="IPR047126">
    <property type="entry name" value="RNF141-like"/>
</dbReference>
<keyword evidence="1" id="KW-0479">Metal-binding</keyword>
<dbReference type="PANTHER" id="PTHR12109">
    <property type="entry name" value="RING FINGER PROTEIN 141-RELATED"/>
    <property type="match status" value="1"/>
</dbReference>